<dbReference type="RefSeq" id="WP_071059584.1">
    <property type="nucleotide sequence ID" value="NZ_JBFLUH010000143.1"/>
</dbReference>
<comment type="caution">
    <text evidence="3">The sequence shown here is derived from an EMBL/GenBank/DDBJ whole genome shotgun (WGS) entry which is preliminary data.</text>
</comment>
<dbReference type="OrthoDB" id="2143260at2"/>
<reference evidence="4" key="1">
    <citation type="submission" date="2016-07" db="EMBL/GenBank/DDBJ databases">
        <title>Frankia sp. NRRL B-16219 Genome sequencing.</title>
        <authorList>
            <person name="Ghodhbane-Gtari F."/>
            <person name="Swanson E."/>
            <person name="Gueddou A."/>
            <person name="Louati M."/>
            <person name="Nouioui I."/>
            <person name="Hezbri K."/>
            <person name="Abebe-Akele F."/>
            <person name="Simpson S."/>
            <person name="Morris K."/>
            <person name="Thomas K."/>
            <person name="Gtari M."/>
            <person name="Tisa L.S."/>
        </authorList>
    </citation>
    <scope>NUCLEOTIDE SEQUENCE [LARGE SCALE GENOMIC DNA]</scope>
    <source>
        <strain evidence="4">NRRL B-16219</strain>
    </source>
</reference>
<dbReference type="InterPro" id="IPR008462">
    <property type="entry name" value="CsbD"/>
</dbReference>
<feature type="domain" description="CsbD-like" evidence="2">
    <location>
        <begin position="5"/>
        <end position="54"/>
    </location>
</feature>
<feature type="region of interest" description="Disordered" evidence="1">
    <location>
        <begin position="1"/>
        <end position="56"/>
    </location>
</feature>
<keyword evidence="4" id="KW-1185">Reference proteome</keyword>
<gene>
    <name evidence="3" type="ORF">BBK14_09470</name>
</gene>
<dbReference type="AlphaFoldDB" id="A0A1S1RH19"/>
<dbReference type="Proteomes" id="UP000179769">
    <property type="component" value="Unassembled WGS sequence"/>
</dbReference>
<proteinExistence type="predicted"/>
<evidence type="ECO:0000313" key="4">
    <source>
        <dbReference type="Proteomes" id="UP000179769"/>
    </source>
</evidence>
<organism evidence="3 4">
    <name type="scientific">Parafrankia soli</name>
    <dbReference type="NCBI Taxonomy" id="2599596"/>
    <lineage>
        <taxon>Bacteria</taxon>
        <taxon>Bacillati</taxon>
        <taxon>Actinomycetota</taxon>
        <taxon>Actinomycetes</taxon>
        <taxon>Frankiales</taxon>
        <taxon>Frankiaceae</taxon>
        <taxon>Parafrankia</taxon>
    </lineage>
</organism>
<dbReference type="Pfam" id="PF05532">
    <property type="entry name" value="CsbD"/>
    <property type="match status" value="1"/>
</dbReference>
<evidence type="ECO:0000313" key="3">
    <source>
        <dbReference type="EMBL" id="OHV46108.1"/>
    </source>
</evidence>
<feature type="compositionally biased region" description="Basic and acidic residues" evidence="1">
    <location>
        <begin position="26"/>
        <end position="37"/>
    </location>
</feature>
<evidence type="ECO:0000256" key="1">
    <source>
        <dbReference type="SAM" id="MobiDB-lite"/>
    </source>
</evidence>
<dbReference type="EMBL" id="MAXA01000003">
    <property type="protein sequence ID" value="OHV46108.1"/>
    <property type="molecule type" value="Genomic_DNA"/>
</dbReference>
<sequence>MSMVDKARNALQRFTGRGKRTAGRASGDRGLEARGAAEKIGGNIKQAGENLKDTTR</sequence>
<accession>A0A1S1RH19</accession>
<name>A0A1S1RH19_9ACTN</name>
<protein>
    <submittedName>
        <fullName evidence="3">General stress protein CsbD</fullName>
    </submittedName>
</protein>
<evidence type="ECO:0000259" key="2">
    <source>
        <dbReference type="Pfam" id="PF05532"/>
    </source>
</evidence>